<comment type="catalytic activity">
    <reaction evidence="1">
        <text>ATP + protein L-histidine = ADP + protein N-phospho-L-histidine.</text>
        <dbReference type="EC" id="2.7.13.3"/>
    </reaction>
</comment>
<dbReference type="Pfam" id="PF08448">
    <property type="entry name" value="PAS_4"/>
    <property type="match status" value="1"/>
</dbReference>
<evidence type="ECO:0000313" key="8">
    <source>
        <dbReference type="EMBL" id="QMV75517.1"/>
    </source>
</evidence>
<dbReference type="InterPro" id="IPR003594">
    <property type="entry name" value="HATPase_dom"/>
</dbReference>
<keyword evidence="6" id="KW-0902">Two-component regulatory system</keyword>
<dbReference type="PROSITE" id="PS50109">
    <property type="entry name" value="HIS_KIN"/>
    <property type="match status" value="1"/>
</dbReference>
<dbReference type="CDD" id="cd00075">
    <property type="entry name" value="HATPase"/>
    <property type="match status" value="1"/>
</dbReference>
<keyword evidence="4" id="KW-0808">Transferase</keyword>
<dbReference type="PANTHER" id="PTHR44936">
    <property type="entry name" value="SENSOR PROTEIN CREC"/>
    <property type="match status" value="1"/>
</dbReference>
<dbReference type="SUPFAM" id="SSF47384">
    <property type="entry name" value="Homodimeric domain of signal transducing histidine kinase"/>
    <property type="match status" value="1"/>
</dbReference>
<gene>
    <name evidence="8" type="ORF">HS961_23290</name>
</gene>
<dbReference type="SUPFAM" id="SSF55874">
    <property type="entry name" value="ATPase domain of HSP90 chaperone/DNA topoisomerase II/histidine kinase"/>
    <property type="match status" value="1"/>
</dbReference>
<dbReference type="CDD" id="cd00130">
    <property type="entry name" value="PAS"/>
    <property type="match status" value="1"/>
</dbReference>
<dbReference type="SUPFAM" id="SSF55785">
    <property type="entry name" value="PYP-like sensor domain (PAS domain)"/>
    <property type="match status" value="1"/>
</dbReference>
<dbReference type="PRINTS" id="PR00344">
    <property type="entry name" value="BCTRLSENSOR"/>
</dbReference>
<dbReference type="InterPro" id="IPR036097">
    <property type="entry name" value="HisK_dim/P_sf"/>
</dbReference>
<dbReference type="Gene3D" id="3.30.450.20">
    <property type="entry name" value="PAS domain"/>
    <property type="match status" value="1"/>
</dbReference>
<accession>A0A7G5ENE2</accession>
<evidence type="ECO:0000259" key="7">
    <source>
        <dbReference type="PROSITE" id="PS50109"/>
    </source>
</evidence>
<dbReference type="InterPro" id="IPR004358">
    <property type="entry name" value="Sig_transdc_His_kin-like_C"/>
</dbReference>
<evidence type="ECO:0000256" key="5">
    <source>
        <dbReference type="ARBA" id="ARBA00022777"/>
    </source>
</evidence>
<dbReference type="NCBIfam" id="TIGR00229">
    <property type="entry name" value="sensory_box"/>
    <property type="match status" value="1"/>
</dbReference>
<dbReference type="AlphaFoldDB" id="A0A7G5ENE2"/>
<keyword evidence="9" id="KW-1185">Reference proteome</keyword>
<dbReference type="InterPro" id="IPR005467">
    <property type="entry name" value="His_kinase_dom"/>
</dbReference>
<dbReference type="SMART" id="SM00387">
    <property type="entry name" value="HATPase_c"/>
    <property type="match status" value="1"/>
</dbReference>
<evidence type="ECO:0000313" key="9">
    <source>
        <dbReference type="Proteomes" id="UP000515240"/>
    </source>
</evidence>
<feature type="domain" description="Histidine kinase" evidence="7">
    <location>
        <begin position="194"/>
        <end position="414"/>
    </location>
</feature>
<keyword evidence="5" id="KW-0418">Kinase</keyword>
<evidence type="ECO:0000256" key="2">
    <source>
        <dbReference type="ARBA" id="ARBA00012438"/>
    </source>
</evidence>
<dbReference type="KEGG" id="cpis:HS961_23290"/>
<protein>
    <recommendedName>
        <fullName evidence="2">histidine kinase</fullName>
        <ecNumber evidence="2">2.7.13.3</ecNumber>
    </recommendedName>
</protein>
<dbReference type="EMBL" id="CP058554">
    <property type="protein sequence ID" value="QMV75517.1"/>
    <property type="molecule type" value="Genomic_DNA"/>
</dbReference>
<evidence type="ECO:0000256" key="1">
    <source>
        <dbReference type="ARBA" id="ARBA00000085"/>
    </source>
</evidence>
<proteinExistence type="predicted"/>
<organism evidence="8 9">
    <name type="scientific">Comamonas piscis</name>
    <dbReference type="NCBI Taxonomy" id="1562974"/>
    <lineage>
        <taxon>Bacteria</taxon>
        <taxon>Pseudomonadati</taxon>
        <taxon>Pseudomonadota</taxon>
        <taxon>Betaproteobacteria</taxon>
        <taxon>Burkholderiales</taxon>
        <taxon>Comamonadaceae</taxon>
        <taxon>Comamonas</taxon>
    </lineage>
</organism>
<keyword evidence="3" id="KW-0597">Phosphoprotein</keyword>
<reference evidence="8 9" key="1">
    <citation type="journal article" date="2020" name="G3 (Bethesda)">
        <title>CeMbio - The Caenorhabditis elegans Microbiome Resource.</title>
        <authorList>
            <person name="Dirksen P."/>
            <person name="Assie A."/>
            <person name="Zimmermann J."/>
            <person name="Zhang F."/>
            <person name="Tietje A.M."/>
            <person name="Marsh S.A."/>
            <person name="Felix M.A."/>
            <person name="Shapira M."/>
            <person name="Kaleta C."/>
            <person name="Schulenburg H."/>
            <person name="Samuel B."/>
        </authorList>
    </citation>
    <scope>NUCLEOTIDE SEQUENCE [LARGE SCALE GENOMIC DNA]</scope>
    <source>
        <strain evidence="8 9">BIGb0172</strain>
    </source>
</reference>
<dbReference type="InterPro" id="IPR035965">
    <property type="entry name" value="PAS-like_dom_sf"/>
</dbReference>
<dbReference type="EC" id="2.7.13.3" evidence="2"/>
<evidence type="ECO:0000256" key="4">
    <source>
        <dbReference type="ARBA" id="ARBA00022679"/>
    </source>
</evidence>
<dbReference type="Pfam" id="PF02518">
    <property type="entry name" value="HATPase_c"/>
    <property type="match status" value="1"/>
</dbReference>
<dbReference type="InterPro" id="IPR036890">
    <property type="entry name" value="HATPase_C_sf"/>
</dbReference>
<dbReference type="InterPro" id="IPR000014">
    <property type="entry name" value="PAS"/>
</dbReference>
<evidence type="ECO:0000256" key="6">
    <source>
        <dbReference type="ARBA" id="ARBA00023012"/>
    </source>
</evidence>
<evidence type="ECO:0000256" key="3">
    <source>
        <dbReference type="ARBA" id="ARBA00022553"/>
    </source>
</evidence>
<sequence>MPPASTPPSSSSSSADALWFAPAQLLRLFGSSPVAMAYWGHDQRLRLATPQWCEWFGVPTNGIVGQLLDEALPADFAQQHQVILQAASQGQRQQFDTRKTDAHGQVAWRRISLSPHFWPGTGGSKTAQGTLMLMQDCSAEYANAAQADALRAQLAALSSSDLERTEEKSELLKLRTLLDWRTAMLAEHSEMLQLLSHEIRQPLNNASAAMQATMSAIADLQLSQTTPATKALLRAEHVLQQVIGTLDNTLAAGTILAAGGRAGASSDTDLPTLVNLVLHDIAADARPRIQVVWDAEARTVQLHPALMRLTIRNLLNNALNYAPADSPVLLRLADTDDPLALIIEVIDEGPGIPDSLRPRLFEKGTRGSEHRHRSGAGLGLFIVRSVVQLHQGTVQALPRQPNGTIMRIELPQGLDD</sequence>
<dbReference type="PANTHER" id="PTHR44936:SF9">
    <property type="entry name" value="SENSOR PROTEIN CREC"/>
    <property type="match status" value="1"/>
</dbReference>
<dbReference type="GO" id="GO:0000155">
    <property type="term" value="F:phosphorelay sensor kinase activity"/>
    <property type="evidence" value="ECO:0007669"/>
    <property type="project" value="InterPro"/>
</dbReference>
<name>A0A7G5ENE2_9BURK</name>
<dbReference type="InterPro" id="IPR050980">
    <property type="entry name" value="2C_sensor_his_kinase"/>
</dbReference>
<dbReference type="RefSeq" id="WP_182325768.1">
    <property type="nucleotide sequence ID" value="NZ_CP058554.1"/>
</dbReference>
<dbReference type="InterPro" id="IPR013656">
    <property type="entry name" value="PAS_4"/>
</dbReference>
<dbReference type="Gene3D" id="3.30.565.10">
    <property type="entry name" value="Histidine kinase-like ATPase, C-terminal domain"/>
    <property type="match status" value="1"/>
</dbReference>
<dbReference type="Proteomes" id="UP000515240">
    <property type="component" value="Chromosome"/>
</dbReference>